<dbReference type="PATRIC" id="fig|2209.69.peg.4081"/>
<gene>
    <name evidence="1" type="ORF">DU43_18390</name>
</gene>
<sequence>MGDFSTLRVGKYQVRAWKYEIPPVNDPIINFIFKPGDKVIEEEGENGEKIYWCIYKTTVSEVKSRFEELHFTLNDLDNVISEITGIPLPEVERSIFELCAEGYQWLCDMDPNFSNPFEIYSIDDESGEGNEREEEETSPNIEAFELGNYVLLREIRTLLDICSDSDKVSLEMYGTLGYRSSPEEFNDVEIVSESSTDKIVIERKYLEMAKVHFTEYRFNLVYIELFISLEATLRAYLRKKSPIVFEDSNKILDLDGIFKPVSLMDLLRFSLFYIGKLKMDESINTVLDSVSKAYTNRNNVIHNNAKKFYRKDVVEAIYNVEKIIKIIKELA</sequence>
<protein>
    <submittedName>
        <fullName evidence="1">Uncharacterized protein</fullName>
    </submittedName>
</protein>
<organism evidence="1">
    <name type="scientific">Methanosarcina mazei</name>
    <name type="common">Methanosarcina frisia</name>
    <dbReference type="NCBI Taxonomy" id="2209"/>
    <lineage>
        <taxon>Archaea</taxon>
        <taxon>Methanobacteriati</taxon>
        <taxon>Methanobacteriota</taxon>
        <taxon>Stenosarchaea group</taxon>
        <taxon>Methanomicrobia</taxon>
        <taxon>Methanosarcinales</taxon>
        <taxon>Methanosarcinaceae</taxon>
        <taxon>Methanosarcina</taxon>
    </lineage>
</organism>
<dbReference type="AlphaFoldDB" id="A0A0F8J2E1"/>
<evidence type="ECO:0000313" key="1">
    <source>
        <dbReference type="EMBL" id="KKG69843.1"/>
    </source>
</evidence>
<dbReference type="EMBL" id="JJPM01000270">
    <property type="protein sequence ID" value="KKG69843.1"/>
    <property type="molecule type" value="Genomic_DNA"/>
</dbReference>
<accession>A0A0F8J2E1</accession>
<proteinExistence type="predicted"/>
<reference evidence="1" key="1">
    <citation type="journal article" date="2015" name="ISME J.">
        <title>Genomic and phenotypic differentiation among Methanosarcina mazei populations from Columbia River sediment.</title>
        <authorList>
            <person name="Youngblut N.D."/>
            <person name="Wirth J.S."/>
            <person name="Henriksen J.R."/>
            <person name="Smith M."/>
            <person name="Simon H."/>
            <person name="Metcalf W.W."/>
            <person name="Whitaker R.J."/>
        </authorList>
    </citation>
    <scope>NUCLEOTIDE SEQUENCE [LARGE SCALE GENOMIC DNA]</scope>
    <source>
        <strain evidence="1">3.H.A.1A.1</strain>
    </source>
</reference>
<name>A0A0F8J2E1_METMZ</name>
<comment type="caution">
    <text evidence="1">The sequence shown here is derived from an EMBL/GenBank/DDBJ whole genome shotgun (WGS) entry which is preliminary data.</text>
</comment>